<evidence type="ECO:0000259" key="3">
    <source>
        <dbReference type="Pfam" id="PF00905"/>
    </source>
</evidence>
<proteinExistence type="predicted"/>
<dbReference type="Pfam" id="PF00905">
    <property type="entry name" value="Transpeptidase"/>
    <property type="match status" value="1"/>
</dbReference>
<evidence type="ECO:0000256" key="2">
    <source>
        <dbReference type="SAM" id="Phobius"/>
    </source>
</evidence>
<dbReference type="GO" id="GO:0008658">
    <property type="term" value="F:penicillin binding"/>
    <property type="evidence" value="ECO:0007669"/>
    <property type="project" value="InterPro"/>
</dbReference>
<keyword evidence="2" id="KW-0472">Membrane</keyword>
<keyword evidence="2" id="KW-1133">Transmembrane helix</keyword>
<feature type="transmembrane region" description="Helical" evidence="2">
    <location>
        <begin position="52"/>
        <end position="75"/>
    </location>
</feature>
<dbReference type="EMBL" id="FRAC01000008">
    <property type="protein sequence ID" value="SHJ99627.1"/>
    <property type="molecule type" value="Genomic_DNA"/>
</dbReference>
<feature type="compositionally biased region" description="Basic and acidic residues" evidence="1">
    <location>
        <begin position="26"/>
        <end position="42"/>
    </location>
</feature>
<dbReference type="Pfam" id="PF21922">
    <property type="entry name" value="PBP_dimer_2"/>
    <property type="match status" value="1"/>
</dbReference>
<dbReference type="InterPro" id="IPR001460">
    <property type="entry name" value="PCN-bd_Tpept"/>
</dbReference>
<feature type="compositionally biased region" description="Basic residues" evidence="1">
    <location>
        <begin position="8"/>
        <end position="25"/>
    </location>
</feature>
<dbReference type="GO" id="GO:0071555">
    <property type="term" value="P:cell wall organization"/>
    <property type="evidence" value="ECO:0007669"/>
    <property type="project" value="TreeGrafter"/>
</dbReference>
<dbReference type="SUPFAM" id="SSF56601">
    <property type="entry name" value="beta-lactamase/transpeptidase-like"/>
    <property type="match status" value="1"/>
</dbReference>
<dbReference type="OrthoDB" id="9804124at2"/>
<dbReference type="InterPro" id="IPR054120">
    <property type="entry name" value="PBPA_dimer"/>
</dbReference>
<feature type="region of interest" description="Disordered" evidence="1">
    <location>
        <begin position="1"/>
        <end position="42"/>
    </location>
</feature>
<sequence length="517" mass="57536">MEREENKKKKKKSLLRAKPDQKKKKAAEEKNKVAKEKDKITKEKKQTRNKEIILIAYVFAGLFLLVIGYFVNFMLRDSEEVINNPYNKRQDLLAEQIIRGDILSADGKVLAHTLVDSKGNETRNYPYENIYAHVVGRFSKGRTGIESSENFHLLTSHTNTVSKIVKELSGGKNIGDSVLTTLDTRLQKAAYDALGSHKGAVVVMEPSTGRILAMVSKPDYDPNQIDKVWEELTKEDTGKEEKDSPLLNRAAQGLYPPGSTFKILTALEYIRENPDYKKYKYDCTGKGIFNSVTINCYNNKAHGKVDLKESLAKSCNSSFANIGITLNMSAFRKLCDTFLFNQSIPVDMLYNKSSFVLNGKSPVDQIPQTVIGQGQTQISPLHNAMIISSVANGGIMMKPYVVDRLESQSGETVKKYLPEMYKTVMTPKEAEILTSFMTETVENGTAGSLKNSHYTVAGKTGSAEFMEGKPAHAWFIGFAPAENPEIAVSIIVESVGTGSDYAVPIADKIFKTYFSYK</sequence>
<dbReference type="Proteomes" id="UP000184386">
    <property type="component" value="Unassembled WGS sequence"/>
</dbReference>
<keyword evidence="5" id="KW-0808">Transferase</keyword>
<dbReference type="InterPro" id="IPR050515">
    <property type="entry name" value="Beta-lactam/transpept"/>
</dbReference>
<dbReference type="GO" id="GO:0016740">
    <property type="term" value="F:transferase activity"/>
    <property type="evidence" value="ECO:0007669"/>
    <property type="project" value="UniProtKB-KW"/>
</dbReference>
<dbReference type="GO" id="GO:0005886">
    <property type="term" value="C:plasma membrane"/>
    <property type="evidence" value="ECO:0007669"/>
    <property type="project" value="TreeGrafter"/>
</dbReference>
<dbReference type="PANTHER" id="PTHR30627:SF24">
    <property type="entry name" value="PENICILLIN-BINDING PROTEIN 4B"/>
    <property type="match status" value="1"/>
</dbReference>
<evidence type="ECO:0000259" key="4">
    <source>
        <dbReference type="Pfam" id="PF21922"/>
    </source>
</evidence>
<accession>A0A1M6NV65</accession>
<keyword evidence="2" id="KW-0812">Transmembrane</keyword>
<dbReference type="STRING" id="1121322.SAMN02745136_01470"/>
<dbReference type="AlphaFoldDB" id="A0A1M6NV65"/>
<feature type="domain" description="Penicillin-binding protein transpeptidase" evidence="3">
    <location>
        <begin position="199"/>
        <end position="510"/>
    </location>
</feature>
<dbReference type="PANTHER" id="PTHR30627">
    <property type="entry name" value="PEPTIDOGLYCAN D,D-TRANSPEPTIDASE"/>
    <property type="match status" value="1"/>
</dbReference>
<keyword evidence="6" id="KW-1185">Reference proteome</keyword>
<evidence type="ECO:0000256" key="1">
    <source>
        <dbReference type="SAM" id="MobiDB-lite"/>
    </source>
</evidence>
<evidence type="ECO:0000313" key="5">
    <source>
        <dbReference type="EMBL" id="SHJ99627.1"/>
    </source>
</evidence>
<dbReference type="RefSeq" id="WP_073274604.1">
    <property type="nucleotide sequence ID" value="NZ_FRAC01000008.1"/>
</dbReference>
<gene>
    <name evidence="5" type="ORF">SAMN02745136_01470</name>
</gene>
<reference evidence="5 6" key="1">
    <citation type="submission" date="2016-11" db="EMBL/GenBank/DDBJ databases">
        <authorList>
            <person name="Jaros S."/>
            <person name="Januszkiewicz K."/>
            <person name="Wedrychowicz H."/>
        </authorList>
    </citation>
    <scope>NUCLEOTIDE SEQUENCE [LARGE SCALE GENOMIC DNA]</scope>
    <source>
        <strain evidence="5 6">DSM 15929</strain>
    </source>
</reference>
<name>A0A1M6NV65_9FIRM</name>
<dbReference type="Gene3D" id="3.90.1310.10">
    <property type="entry name" value="Penicillin-binding protein 2a (Domain 2)"/>
    <property type="match status" value="1"/>
</dbReference>
<dbReference type="InterPro" id="IPR012338">
    <property type="entry name" value="Beta-lactam/transpept-like"/>
</dbReference>
<protein>
    <submittedName>
        <fullName evidence="5">Peptidoglycan glycosyltransferase</fullName>
    </submittedName>
</protein>
<organism evidence="5 6">
    <name type="scientific">Anaerocolumna jejuensis DSM 15929</name>
    <dbReference type="NCBI Taxonomy" id="1121322"/>
    <lineage>
        <taxon>Bacteria</taxon>
        <taxon>Bacillati</taxon>
        <taxon>Bacillota</taxon>
        <taxon>Clostridia</taxon>
        <taxon>Lachnospirales</taxon>
        <taxon>Lachnospiraceae</taxon>
        <taxon>Anaerocolumna</taxon>
    </lineage>
</organism>
<feature type="domain" description="Penicillin binding protein A dimerisation" evidence="4">
    <location>
        <begin position="99"/>
        <end position="178"/>
    </location>
</feature>
<dbReference type="GO" id="GO:0071972">
    <property type="term" value="F:peptidoglycan L,D-transpeptidase activity"/>
    <property type="evidence" value="ECO:0007669"/>
    <property type="project" value="TreeGrafter"/>
</dbReference>
<dbReference type="Gene3D" id="3.40.710.10">
    <property type="entry name" value="DD-peptidase/beta-lactamase superfamily"/>
    <property type="match status" value="1"/>
</dbReference>
<evidence type="ECO:0000313" key="6">
    <source>
        <dbReference type="Proteomes" id="UP000184386"/>
    </source>
</evidence>